<dbReference type="AlphaFoldDB" id="A0A1D6L3L4"/>
<dbReference type="STRING" id="4577.A0A1D6L3L4"/>
<dbReference type="EMBL" id="CM007647">
    <property type="protein sequence ID" value="ONM09034.1"/>
    <property type="molecule type" value="Genomic_DNA"/>
</dbReference>
<dbReference type="InParanoid" id="A0A1D6L3L4"/>
<dbReference type="PANTHER" id="PTHR11669">
    <property type="entry name" value="REPLICATION FACTOR C / DNA POLYMERASE III GAMMA-TAU SUBUNIT"/>
    <property type="match status" value="1"/>
</dbReference>
<dbReference type="SMR" id="A0A1D6L3L4"/>
<dbReference type="InterPro" id="IPR027417">
    <property type="entry name" value="P-loop_NTPase"/>
</dbReference>
<dbReference type="SUPFAM" id="SSF52540">
    <property type="entry name" value="P-loop containing nucleoside triphosphate hydrolases"/>
    <property type="match status" value="1"/>
</dbReference>
<protein>
    <recommendedName>
        <fullName evidence="2">Replication factor C subunit 3</fullName>
    </recommendedName>
</protein>
<dbReference type="PANTHER" id="PTHR11669:SF25">
    <property type="entry name" value="OS02G0704966 PROTEIN"/>
    <property type="match status" value="1"/>
</dbReference>
<accession>A0A1D6L3L4</accession>
<name>A0A1D6L3L4_MAIZE</name>
<evidence type="ECO:0000313" key="1">
    <source>
        <dbReference type="EMBL" id="ONM09034.1"/>
    </source>
</evidence>
<dbReference type="Gene3D" id="3.40.50.300">
    <property type="entry name" value="P-loop containing nucleotide triphosphate hydrolases"/>
    <property type="match status" value="1"/>
</dbReference>
<reference evidence="1" key="1">
    <citation type="submission" date="2015-12" db="EMBL/GenBank/DDBJ databases">
        <title>Update maize B73 reference genome by single molecule sequencing technologies.</title>
        <authorList>
            <consortium name="Maize Genome Sequencing Project"/>
            <person name="Ware D."/>
        </authorList>
    </citation>
    <scope>NUCLEOTIDE SEQUENCE [LARGE SCALE GENOMIC DNA]</scope>
    <source>
        <tissue evidence="1">Seedling</tissue>
    </source>
</reference>
<evidence type="ECO:0008006" key="2">
    <source>
        <dbReference type="Google" id="ProtNLM"/>
    </source>
</evidence>
<dbReference type="InterPro" id="IPR050238">
    <property type="entry name" value="DNA_Rep/Repair_Clamp_Loader"/>
</dbReference>
<gene>
    <name evidence="1" type="ORF">ZEAMMB73_Zm00001d033952</name>
</gene>
<proteinExistence type="predicted"/>
<sequence length="140" mass="15783">MAPSPPVASHCSTPSHGRLQLHHASCQHHASRGSSDGKVGRLVIVLYDVDKVSQNNQRLIKWIIDSSSDACKIIMTCQDESNLLDSIKSRCKIISIVVPSTREAMAPARTTEEWRDETRREIHRAWRLHCIRMQSVGFLV</sequence>
<organism evidence="1">
    <name type="scientific">Zea mays</name>
    <name type="common">Maize</name>
    <dbReference type="NCBI Taxonomy" id="4577"/>
    <lineage>
        <taxon>Eukaryota</taxon>
        <taxon>Viridiplantae</taxon>
        <taxon>Streptophyta</taxon>
        <taxon>Embryophyta</taxon>
        <taxon>Tracheophyta</taxon>
        <taxon>Spermatophyta</taxon>
        <taxon>Magnoliopsida</taxon>
        <taxon>Liliopsida</taxon>
        <taxon>Poales</taxon>
        <taxon>Poaceae</taxon>
        <taxon>PACMAD clade</taxon>
        <taxon>Panicoideae</taxon>
        <taxon>Andropogonodae</taxon>
        <taxon>Andropogoneae</taxon>
        <taxon>Tripsacinae</taxon>
        <taxon>Zea</taxon>
    </lineage>
</organism>